<evidence type="ECO:0000313" key="4">
    <source>
        <dbReference type="Proteomes" id="UP000013085"/>
    </source>
</evidence>
<name>A0A0E2HGA4_9FIRM</name>
<reference evidence="3 4" key="1">
    <citation type="submission" date="2013-01" db="EMBL/GenBank/DDBJ databases">
        <title>The Genome Sequence of Clostridium clostridioforme 90A8.</title>
        <authorList>
            <consortium name="The Broad Institute Genome Sequencing Platform"/>
            <person name="Earl A."/>
            <person name="Ward D."/>
            <person name="Feldgarden M."/>
            <person name="Gevers D."/>
            <person name="Courvalin P."/>
            <person name="Lambert T."/>
            <person name="Walker B."/>
            <person name="Young S.K."/>
            <person name="Zeng Q."/>
            <person name="Gargeya S."/>
            <person name="Fitzgerald M."/>
            <person name="Haas B."/>
            <person name="Abouelleil A."/>
            <person name="Alvarado L."/>
            <person name="Arachchi H.M."/>
            <person name="Berlin A.M."/>
            <person name="Chapman S.B."/>
            <person name="Dewar J."/>
            <person name="Goldberg J."/>
            <person name="Griggs A."/>
            <person name="Gujja S."/>
            <person name="Hansen M."/>
            <person name="Howarth C."/>
            <person name="Imamovic A."/>
            <person name="Larimer J."/>
            <person name="McCowan C."/>
            <person name="Murphy C."/>
            <person name="Neiman D."/>
            <person name="Pearson M."/>
            <person name="Priest M."/>
            <person name="Roberts A."/>
            <person name="Saif S."/>
            <person name="Shea T."/>
            <person name="Sisk P."/>
            <person name="Sykes S."/>
            <person name="Wortman J."/>
            <person name="Nusbaum C."/>
            <person name="Birren B."/>
        </authorList>
    </citation>
    <scope>NUCLEOTIDE SEQUENCE [LARGE SCALE GENOMIC DNA]</scope>
    <source>
        <strain evidence="3 4">90A8</strain>
    </source>
</reference>
<comment type="caution">
    <text evidence="3">The sequence shown here is derived from an EMBL/GenBank/DDBJ whole genome shotgun (WGS) entry which is preliminary data.</text>
</comment>
<feature type="chain" id="PRO_5002395474" description="Cell wall binding repeat-containing protein" evidence="2">
    <location>
        <begin position="27"/>
        <end position="484"/>
    </location>
</feature>
<sequence>MTRRRILAGWSIGLLMGVMAAGTAFGAESGWKTEDGVLKFVDNKGNYVTNEWRTRDGKSYFLGSDGEIEKSTWIENTYYVDDKGVMVKNSWVHTDGKDGLKEEGWYFLGKNGKTEEGWKNVGDGRYNFDSDGKMRTGWFYEGDNIYYLGGRDDGAMRRGWVCLEFDEDNLPEIGDISREYKKADENSRWFFFQNNGKAKRSLSGNYDQETIHGEKFYFDQNGAMLTGWHAVKEKADSDDATGISRFVYLGGKDDGAIAKGQWKQLSEHPGDSDDGAAISMKGDEGLPKEGDKEWYYFENNGTPAYLKTGISTMNAATVRVDGENYFVNQYGCRRNGLVKIVSGGRVMVGYFGEKGSDGRMLTGRNTGIVDDDGKRCTFYFNTSGSNKGAGFSGEKDGFLYYNGLLVTADGDSRYEVYKVDGKYYLVNGSGKVQTNEKAYKSDGDYVYLVEDREVYYTDDSGRKTKKADSGATLPDFTCDQVYEL</sequence>
<dbReference type="AlphaFoldDB" id="A0A0E2HGA4"/>
<dbReference type="InterPro" id="IPR018337">
    <property type="entry name" value="Cell_wall/Cho-bd_repeat"/>
</dbReference>
<dbReference type="Gene3D" id="2.10.270.10">
    <property type="entry name" value="Cholin Binding"/>
    <property type="match status" value="4"/>
</dbReference>
<protein>
    <recommendedName>
        <fullName evidence="5">Cell wall binding repeat-containing protein</fullName>
    </recommendedName>
</protein>
<dbReference type="HOGENOM" id="CLU_030404_1_0_9"/>
<proteinExistence type="predicted"/>
<evidence type="ECO:0000313" key="3">
    <source>
        <dbReference type="EMBL" id="ENZ20099.1"/>
    </source>
</evidence>
<evidence type="ECO:0000256" key="1">
    <source>
        <dbReference type="ARBA" id="ARBA00022737"/>
    </source>
</evidence>
<dbReference type="SUPFAM" id="SSF69360">
    <property type="entry name" value="Cell wall binding repeat"/>
    <property type="match status" value="2"/>
</dbReference>
<dbReference type="Proteomes" id="UP000013085">
    <property type="component" value="Unassembled WGS sequence"/>
</dbReference>
<accession>A0A0E2HGA4</accession>
<evidence type="ECO:0000256" key="2">
    <source>
        <dbReference type="SAM" id="SignalP"/>
    </source>
</evidence>
<gene>
    <name evidence="3" type="ORF">HMPREF1090_00028</name>
</gene>
<organism evidence="3 4">
    <name type="scientific">[Clostridium] clostridioforme 90A8</name>
    <dbReference type="NCBI Taxonomy" id="999408"/>
    <lineage>
        <taxon>Bacteria</taxon>
        <taxon>Bacillati</taxon>
        <taxon>Bacillota</taxon>
        <taxon>Clostridia</taxon>
        <taxon>Lachnospirales</taxon>
        <taxon>Lachnospiraceae</taxon>
        <taxon>Enterocloster</taxon>
    </lineage>
</organism>
<dbReference type="PATRIC" id="fig|999408.3.peg.28"/>
<keyword evidence="1" id="KW-0677">Repeat</keyword>
<dbReference type="RefSeq" id="WP_002585895.1">
    <property type="nucleotide sequence ID" value="NZ_KB850976.1"/>
</dbReference>
<dbReference type="EMBL" id="AGYR01000001">
    <property type="protein sequence ID" value="ENZ20099.1"/>
    <property type="molecule type" value="Genomic_DNA"/>
</dbReference>
<evidence type="ECO:0008006" key="5">
    <source>
        <dbReference type="Google" id="ProtNLM"/>
    </source>
</evidence>
<dbReference type="Pfam" id="PF19127">
    <property type="entry name" value="Choline_bind_3"/>
    <property type="match status" value="1"/>
</dbReference>
<dbReference type="GeneID" id="57963466"/>
<feature type="signal peptide" evidence="2">
    <location>
        <begin position="1"/>
        <end position="26"/>
    </location>
</feature>
<keyword evidence="2" id="KW-0732">Signal</keyword>
<dbReference type="Pfam" id="PF01473">
    <property type="entry name" value="Choline_bind_1"/>
    <property type="match status" value="2"/>
</dbReference>